<accession>A0A176WHF1</accession>
<comment type="caution">
    <text evidence="2">The sequence shown here is derived from an EMBL/GenBank/DDBJ whole genome shotgun (WGS) entry which is preliminary data.</text>
</comment>
<feature type="compositionally biased region" description="Acidic residues" evidence="1">
    <location>
        <begin position="23"/>
        <end position="32"/>
    </location>
</feature>
<evidence type="ECO:0000313" key="2">
    <source>
        <dbReference type="EMBL" id="OAE32314.1"/>
    </source>
</evidence>
<feature type="region of interest" description="Disordered" evidence="1">
    <location>
        <begin position="20"/>
        <end position="46"/>
    </location>
</feature>
<dbReference type="EMBL" id="LVLJ01000863">
    <property type="protein sequence ID" value="OAE32314.1"/>
    <property type="molecule type" value="Genomic_DNA"/>
</dbReference>
<dbReference type="AlphaFoldDB" id="A0A176WHF1"/>
<dbReference type="Proteomes" id="UP000077202">
    <property type="component" value="Unassembled WGS sequence"/>
</dbReference>
<organism evidence="2 3">
    <name type="scientific">Marchantia polymorpha subsp. ruderalis</name>
    <dbReference type="NCBI Taxonomy" id="1480154"/>
    <lineage>
        <taxon>Eukaryota</taxon>
        <taxon>Viridiplantae</taxon>
        <taxon>Streptophyta</taxon>
        <taxon>Embryophyta</taxon>
        <taxon>Marchantiophyta</taxon>
        <taxon>Marchantiopsida</taxon>
        <taxon>Marchantiidae</taxon>
        <taxon>Marchantiales</taxon>
        <taxon>Marchantiaceae</taxon>
        <taxon>Marchantia</taxon>
    </lineage>
</organism>
<protein>
    <submittedName>
        <fullName evidence="2">Uncharacterized protein</fullName>
    </submittedName>
</protein>
<gene>
    <name evidence="2" type="ORF">AXG93_3103s1010</name>
</gene>
<reference evidence="2" key="1">
    <citation type="submission" date="2016-03" db="EMBL/GenBank/DDBJ databases">
        <title>Mechanisms controlling the formation of the plant cell surface in tip-growing cells are functionally conserved among land plants.</title>
        <authorList>
            <person name="Honkanen S."/>
            <person name="Jones V.A."/>
            <person name="Morieri G."/>
            <person name="Champion C."/>
            <person name="Hetherington A.J."/>
            <person name="Kelly S."/>
            <person name="Saint-Marcoux D."/>
            <person name="Proust H."/>
            <person name="Prescott H."/>
            <person name="Dolan L."/>
        </authorList>
    </citation>
    <scope>NUCLEOTIDE SEQUENCE [LARGE SCALE GENOMIC DNA]</scope>
    <source>
        <tissue evidence="2">Whole gametophyte</tissue>
    </source>
</reference>
<keyword evidence="3" id="KW-1185">Reference proteome</keyword>
<sequence length="202" mass="23224">MRLLTKEEEKRFLKEREILAIESSEETDEENDVQSKEPPRRTARGPVQVNVLAIREQPERRLVKRRKIIANSGEGRRLKSRMAETQTRFMGSEEVPQQKSSEEMARNLTFNEEILKQVVAQVGGTMVEVPEIASPPSLEEAVRPVVDEIATEEDPTELVVSFSYFLQDSVVPLLKYLDGKRGKYAILKETGFYVKMIRKRTD</sequence>
<proteinExistence type="predicted"/>
<name>A0A176WHF1_MARPO</name>
<evidence type="ECO:0000256" key="1">
    <source>
        <dbReference type="SAM" id="MobiDB-lite"/>
    </source>
</evidence>
<evidence type="ECO:0000313" key="3">
    <source>
        <dbReference type="Proteomes" id="UP000077202"/>
    </source>
</evidence>